<proteinExistence type="predicted"/>
<dbReference type="OrthoDB" id="9793623at2"/>
<protein>
    <submittedName>
        <fullName evidence="2">M48 family peptidase</fullName>
    </submittedName>
</protein>
<reference evidence="2 3" key="1">
    <citation type="submission" date="2018-09" db="EMBL/GenBank/DDBJ databases">
        <title>Whole genome sequencing of Microbacterium oryzae strain MB-10T.</title>
        <authorList>
            <person name="Das S.K."/>
        </authorList>
    </citation>
    <scope>NUCLEOTIDE SEQUENCE [LARGE SCALE GENOMIC DNA]</scope>
    <source>
        <strain evidence="2 3">MB-10</strain>
    </source>
</reference>
<name>A0A6I6E5B9_9MICO</name>
<sequence length="162" mass="18415">MSDLQQVTQWAEALIAQHLDDGWTFAYDHAKRRAGQCDYSRKRISMSRYLTARYDDETNRQTLLHEVAHALAGRRAAHGAAWLRTARGLGYTGGRTHDGETAVELAPWVGTCPSGHVVYRHRRPSRPSSCVNCSRTFDARFLFTWQRREITPADRAAAMTPR</sequence>
<organism evidence="2 3">
    <name type="scientific">Microbacterium oryzae</name>
    <dbReference type="NCBI Taxonomy" id="743009"/>
    <lineage>
        <taxon>Bacteria</taxon>
        <taxon>Bacillati</taxon>
        <taxon>Actinomycetota</taxon>
        <taxon>Actinomycetes</taxon>
        <taxon>Micrococcales</taxon>
        <taxon>Microbacteriaceae</taxon>
        <taxon>Microbacterium</taxon>
    </lineage>
</organism>
<dbReference type="EMBL" id="CP032550">
    <property type="protein sequence ID" value="QGU27610.1"/>
    <property type="molecule type" value="Genomic_DNA"/>
</dbReference>
<dbReference type="Pfam" id="PF10263">
    <property type="entry name" value="SprT-like"/>
    <property type="match status" value="1"/>
</dbReference>
<dbReference type="AlphaFoldDB" id="A0A6I6E5B9"/>
<evidence type="ECO:0000259" key="1">
    <source>
        <dbReference type="SMART" id="SM00731"/>
    </source>
</evidence>
<dbReference type="KEGG" id="moj:D7D94_07970"/>
<evidence type="ECO:0000313" key="3">
    <source>
        <dbReference type="Proteomes" id="UP000422989"/>
    </source>
</evidence>
<dbReference type="RefSeq" id="WP_156242108.1">
    <property type="nucleotide sequence ID" value="NZ_BAAAZL010000004.1"/>
</dbReference>
<gene>
    <name evidence="2" type="ORF">D7D94_07970</name>
</gene>
<dbReference type="SMART" id="SM00731">
    <property type="entry name" value="SprT"/>
    <property type="match status" value="1"/>
</dbReference>
<evidence type="ECO:0000313" key="2">
    <source>
        <dbReference type="EMBL" id="QGU27610.1"/>
    </source>
</evidence>
<dbReference type="GO" id="GO:0006950">
    <property type="term" value="P:response to stress"/>
    <property type="evidence" value="ECO:0007669"/>
    <property type="project" value="UniProtKB-ARBA"/>
</dbReference>
<dbReference type="Proteomes" id="UP000422989">
    <property type="component" value="Chromosome"/>
</dbReference>
<keyword evidence="3" id="KW-1185">Reference proteome</keyword>
<dbReference type="InterPro" id="IPR006640">
    <property type="entry name" value="SprT-like_domain"/>
</dbReference>
<feature type="domain" description="SprT-like" evidence="1">
    <location>
        <begin position="2"/>
        <end position="140"/>
    </location>
</feature>
<accession>A0A6I6E5B9</accession>